<feature type="region of interest" description="Disordered" evidence="1">
    <location>
        <begin position="100"/>
        <end position="119"/>
    </location>
</feature>
<proteinExistence type="predicted"/>
<organism evidence="2 3">
    <name type="scientific">Planotetraspora thailandica</name>
    <dbReference type="NCBI Taxonomy" id="487172"/>
    <lineage>
        <taxon>Bacteria</taxon>
        <taxon>Bacillati</taxon>
        <taxon>Actinomycetota</taxon>
        <taxon>Actinomycetes</taxon>
        <taxon>Streptosporangiales</taxon>
        <taxon>Streptosporangiaceae</taxon>
        <taxon>Planotetraspora</taxon>
    </lineage>
</organism>
<comment type="caution">
    <text evidence="2">The sequence shown here is derived from an EMBL/GenBank/DDBJ whole genome shotgun (WGS) entry which is preliminary data.</text>
</comment>
<dbReference type="EMBL" id="BOOR01000086">
    <property type="protein sequence ID" value="GII59445.1"/>
    <property type="molecule type" value="Genomic_DNA"/>
</dbReference>
<protein>
    <submittedName>
        <fullName evidence="2">Uncharacterized protein</fullName>
    </submittedName>
</protein>
<sequence length="119" mass="12355">MAKLGIGWGVGQAQCQGPSWAMIAELEQPGRAFLLAEIANKNELSYISTVSPRLGGLAVAVGQRDEFLAAVGAYADRLQAAWDACPGVGDRGWGARLLPGTGGGISADQDPEMLVSQDL</sequence>
<name>A0A8J4DFP8_9ACTN</name>
<evidence type="ECO:0000256" key="1">
    <source>
        <dbReference type="SAM" id="MobiDB-lite"/>
    </source>
</evidence>
<dbReference type="AlphaFoldDB" id="A0A8J4DFP8"/>
<evidence type="ECO:0000313" key="2">
    <source>
        <dbReference type="EMBL" id="GII59445.1"/>
    </source>
</evidence>
<reference evidence="2" key="1">
    <citation type="submission" date="2021-01" db="EMBL/GenBank/DDBJ databases">
        <title>Whole genome shotgun sequence of Planotetraspora thailandica NBRC 104271.</title>
        <authorList>
            <person name="Komaki H."/>
            <person name="Tamura T."/>
        </authorList>
    </citation>
    <scope>NUCLEOTIDE SEQUENCE</scope>
    <source>
        <strain evidence="2">NBRC 104271</strain>
    </source>
</reference>
<accession>A0A8J4DFP8</accession>
<keyword evidence="3" id="KW-1185">Reference proteome</keyword>
<evidence type="ECO:0000313" key="3">
    <source>
        <dbReference type="Proteomes" id="UP000605992"/>
    </source>
</evidence>
<dbReference type="Proteomes" id="UP000605992">
    <property type="component" value="Unassembled WGS sequence"/>
</dbReference>
<gene>
    <name evidence="2" type="ORF">Pth03_78340</name>
</gene>